<dbReference type="Proteomes" id="UP000308600">
    <property type="component" value="Unassembled WGS sequence"/>
</dbReference>
<gene>
    <name evidence="1" type="ORF">BDN72DRAFT_839974</name>
</gene>
<evidence type="ECO:0000313" key="2">
    <source>
        <dbReference type="Proteomes" id="UP000308600"/>
    </source>
</evidence>
<sequence length="1894" mass="210138">MSPRALHVHLQDHFSAARTFFHHSPKSREVHPPESSLLKAIRTALRGRDTESSSEVRSEIFELEGPDAQPEELTWDAHTVILSSGGIILRKWNFEDEKQPIQWATIGILEQNPASAAPSQSSSAHYASMTSGPGGPPKKSTERPTFGPFSQIHKAHKLDSAPSVSVPGVFVFLRNTGKVFLRTGQEYTFSLPFVVRRAWPLKPHGLLIQRVLESSELEEAEMTGDTLLPTIFSMTSPFAEPAIVGLTRGITGSSSSLSLLDEDEILTKPLKSVPPTDIVIWVAAQHESDVNIAVTVDAASNQISIWRYAYIPPKDAHIPSTGTRTTVRKRQSLTGTVNRRVSGISAETRERLHAMSPSPHSREQSPLPDFLKTLDVGQRGNSSNRRASLNLVEPKSVLDRITGRMDTGTPILIEHNKITATYWMEKLHTYDVPNSDSIRWRDISISLFDYRYDGITTRAFLAVCLPGSQSMRIFSIGVGGGAFKISPVAELPARSVVSISATRRLVRDLLVLKPDRTLSLYTHGLHELPLVLGGERPLEATPAILQSNVQSRALIALTDGRQKLIHLNLLPRDQLTKECLELLALILPHELYFDLHCSFLSEWSQMALPTSEAAEFNTLSQNLYRLLSLASTSTPTDDDNWSRLGASASHLRLSEDPAIRRLKRPPSRLPTVTQTPGKPHAMIAPVLFALHNLAESYRLVLDRFASLFKLVPVICCLALQIRPEWADYWRRLTPNALSSWPTPASTIVAHLDDRIPLWPPDASAVLFGRITSPEWTAPWPTLPDIASRFGISPSFAHGLVDPLVVLHQLTAAYRCLADPSVNQSQKRAENAVYLMVMSQLGPEFVDRLPLGIAAPLREAARTCQLSPPGDWPLTAYRAIGRNDLAASASDAPDLLYSRGYHPVKDFINPSRPRPITGGIINETKASANGEIDDVSGVELGLRDFTDIRFGQDKRLEEVARMLCSSIVTSTKIAGGPELSEHDQAKEHQNQVVRTAERTLALPYGRAMYTFGSVQTVTREAYAIPRMEYTIRLQPLNIVVPPEPTKIPLDSQNWGQFHNGVAAGLRIAPSAEGIESSWIAFNKPSDLTPEHAGFLFALGLTGHLKEMLTWHTFGYLTPKHDLTSIGVLLGLAAANIGSSNQHVTKLLAVHTPALLPTPSVDLNVSLMTQAAGLAGIGLLYLGTKHRRMAEVCLNQISRKDLVQPDLSNEHRDAYTYAAGLAFGMVMLGKGTAIPADLALISRLNTLIHGESKSPIGQPARQSFDLNLTSPAATIALGLMYLRTERQDIADIVTIPDTVVSLNRIQPSFLLLRTIARSLIMWQVIAPTQEWIQAQIPKAIRDAMDNRTKTGKATDDAMELAYYNIVAGCCFVIGLKYAGTARQEAYAVTIRYFDLFTRLVYSNGPAYDHKIKRSAVRDGLNLISISLSMIMAGTGEITCFRRLRYAYGMYQQAMHHHNTIKYGIHVATHLSIGLLFLGGGKFTLGTSDAAIACMVTAFFPRFHQLSSDNKSYLQALRHLWVLAVEPRCLIARDVDTTEVVYLPVKIAVKDGNELGTTQLISPTLIPDLDKLTSLRVDTPRYWPFYLDTQNLPQHKETLLRSQTLYVKRRTAFLSYTEDPRGSRSLFVRSGSSAGDAAILDFPQLTDTRSHPASDLSEFITSFSNDTLFLSFADHFSREDGDTPAEQLFHTYCHASLLDSILQDKPQTLQSHLTLFRYRRMEPTSRYFHLRLQDLRFATDFYCRVYDRRFSGRAENNPRPPLLRESTVLGAQYALDQQLDRIRSTPRFLVALGKYARGEVLDDTNTSLEIFQKLAWYLLRDAVPVSTILVVLKDLAREAHVQCFEKPPPGGTSQSALLEVGIREVLHATGTRMTQGLGAGWDVRSLDEIIQAWQTTE</sequence>
<keyword evidence="2" id="KW-1185">Reference proteome</keyword>
<proteinExistence type="predicted"/>
<name>A0ACD3AW76_9AGAR</name>
<dbReference type="EMBL" id="ML208324">
    <property type="protein sequence ID" value="TFK69815.1"/>
    <property type="molecule type" value="Genomic_DNA"/>
</dbReference>
<organism evidence="1 2">
    <name type="scientific">Pluteus cervinus</name>
    <dbReference type="NCBI Taxonomy" id="181527"/>
    <lineage>
        <taxon>Eukaryota</taxon>
        <taxon>Fungi</taxon>
        <taxon>Dikarya</taxon>
        <taxon>Basidiomycota</taxon>
        <taxon>Agaricomycotina</taxon>
        <taxon>Agaricomycetes</taxon>
        <taxon>Agaricomycetidae</taxon>
        <taxon>Agaricales</taxon>
        <taxon>Pluteineae</taxon>
        <taxon>Pluteaceae</taxon>
        <taxon>Pluteus</taxon>
    </lineage>
</organism>
<protein>
    <submittedName>
        <fullName evidence="1">Uncharacterized protein</fullName>
    </submittedName>
</protein>
<reference evidence="1 2" key="1">
    <citation type="journal article" date="2019" name="Nat. Ecol. Evol.">
        <title>Megaphylogeny resolves global patterns of mushroom evolution.</title>
        <authorList>
            <person name="Varga T."/>
            <person name="Krizsan K."/>
            <person name="Foldi C."/>
            <person name="Dima B."/>
            <person name="Sanchez-Garcia M."/>
            <person name="Sanchez-Ramirez S."/>
            <person name="Szollosi G.J."/>
            <person name="Szarkandi J.G."/>
            <person name="Papp V."/>
            <person name="Albert L."/>
            <person name="Andreopoulos W."/>
            <person name="Angelini C."/>
            <person name="Antonin V."/>
            <person name="Barry K.W."/>
            <person name="Bougher N.L."/>
            <person name="Buchanan P."/>
            <person name="Buyck B."/>
            <person name="Bense V."/>
            <person name="Catcheside P."/>
            <person name="Chovatia M."/>
            <person name="Cooper J."/>
            <person name="Damon W."/>
            <person name="Desjardin D."/>
            <person name="Finy P."/>
            <person name="Geml J."/>
            <person name="Haridas S."/>
            <person name="Hughes K."/>
            <person name="Justo A."/>
            <person name="Karasinski D."/>
            <person name="Kautmanova I."/>
            <person name="Kiss B."/>
            <person name="Kocsube S."/>
            <person name="Kotiranta H."/>
            <person name="LaButti K.M."/>
            <person name="Lechner B.E."/>
            <person name="Liimatainen K."/>
            <person name="Lipzen A."/>
            <person name="Lukacs Z."/>
            <person name="Mihaltcheva S."/>
            <person name="Morgado L.N."/>
            <person name="Niskanen T."/>
            <person name="Noordeloos M.E."/>
            <person name="Ohm R.A."/>
            <person name="Ortiz-Santana B."/>
            <person name="Ovrebo C."/>
            <person name="Racz N."/>
            <person name="Riley R."/>
            <person name="Savchenko A."/>
            <person name="Shiryaev A."/>
            <person name="Soop K."/>
            <person name="Spirin V."/>
            <person name="Szebenyi C."/>
            <person name="Tomsovsky M."/>
            <person name="Tulloss R.E."/>
            <person name="Uehling J."/>
            <person name="Grigoriev I.V."/>
            <person name="Vagvolgyi C."/>
            <person name="Papp T."/>
            <person name="Martin F.M."/>
            <person name="Miettinen O."/>
            <person name="Hibbett D.S."/>
            <person name="Nagy L.G."/>
        </authorList>
    </citation>
    <scope>NUCLEOTIDE SEQUENCE [LARGE SCALE GENOMIC DNA]</scope>
    <source>
        <strain evidence="1 2">NL-1719</strain>
    </source>
</reference>
<evidence type="ECO:0000313" key="1">
    <source>
        <dbReference type="EMBL" id="TFK69815.1"/>
    </source>
</evidence>
<accession>A0ACD3AW76</accession>